<sequence>MRPPPRGKGLKSIQFFKVWIGPNAFYRLIENSAWKSRDTSALVRPKAHSFISTDKGLPSRYILMKDLSLTANPPFL</sequence>
<reference evidence="2" key="1">
    <citation type="submission" date="2019-06" db="EMBL/GenBank/DDBJ databases">
        <title>Complete mitochondrial genome sequencing of NWB CMS and Normal type.</title>
        <authorList>
            <person name="Zhang L."/>
            <person name="Wang Q."/>
            <person name="Wang Y."/>
        </authorList>
    </citation>
    <scope>NUCLEOTIDE SEQUENCE</scope>
    <source>
        <strain evidence="1">YB-A</strain>
        <strain evidence="2">YB-B</strain>
    </source>
</reference>
<protein>
    <submittedName>
        <fullName evidence="2">Uncharacterized protein</fullName>
    </submittedName>
</protein>
<dbReference type="AlphaFoldDB" id="A0A650GBJ1"/>
<gene>
    <name evidence="2" type="primary">orf76i</name>
</gene>
<proteinExistence type="predicted"/>
<organism evidence="2">
    <name type="scientific">Raphanus sativus</name>
    <name type="common">Radish</name>
    <name type="synonym">Raphanus raphanistrum var. sativus</name>
    <dbReference type="NCBI Taxonomy" id="3726"/>
    <lineage>
        <taxon>Eukaryota</taxon>
        <taxon>Viridiplantae</taxon>
        <taxon>Streptophyta</taxon>
        <taxon>Embryophyta</taxon>
        <taxon>Tracheophyta</taxon>
        <taxon>Spermatophyta</taxon>
        <taxon>Magnoliopsida</taxon>
        <taxon>eudicotyledons</taxon>
        <taxon>Gunneridae</taxon>
        <taxon>Pentapetalae</taxon>
        <taxon>rosids</taxon>
        <taxon>malvids</taxon>
        <taxon>Brassicales</taxon>
        <taxon>Brassicaceae</taxon>
        <taxon>Brassiceae</taxon>
        <taxon>Raphanus</taxon>
    </lineage>
</organism>
<dbReference type="EMBL" id="MN056359">
    <property type="protein sequence ID" value="QGW48669.1"/>
    <property type="molecule type" value="Genomic_DNA"/>
</dbReference>
<evidence type="ECO:0000313" key="2">
    <source>
        <dbReference type="EMBL" id="QGW48669.1"/>
    </source>
</evidence>
<name>A0A650GBJ1_RAPSA</name>
<dbReference type="EMBL" id="MN056360">
    <property type="protein sequence ID" value="QGW48351.1"/>
    <property type="molecule type" value="Genomic_DNA"/>
</dbReference>
<evidence type="ECO:0000313" key="1">
    <source>
        <dbReference type="EMBL" id="QGW48351.1"/>
    </source>
</evidence>
<geneLocation type="mitochondrion" evidence="2"/>
<keyword evidence="2" id="KW-0496">Mitochondrion</keyword>
<accession>A0A650GBJ1</accession>